<protein>
    <submittedName>
        <fullName evidence="1">Uncharacterized protein</fullName>
    </submittedName>
</protein>
<dbReference type="Proteomes" id="UP001066276">
    <property type="component" value="Chromosome 12"/>
</dbReference>
<organism evidence="1 2">
    <name type="scientific">Pleurodeles waltl</name>
    <name type="common">Iberian ribbed newt</name>
    <dbReference type="NCBI Taxonomy" id="8319"/>
    <lineage>
        <taxon>Eukaryota</taxon>
        <taxon>Metazoa</taxon>
        <taxon>Chordata</taxon>
        <taxon>Craniata</taxon>
        <taxon>Vertebrata</taxon>
        <taxon>Euteleostomi</taxon>
        <taxon>Amphibia</taxon>
        <taxon>Batrachia</taxon>
        <taxon>Caudata</taxon>
        <taxon>Salamandroidea</taxon>
        <taxon>Salamandridae</taxon>
        <taxon>Pleurodelinae</taxon>
        <taxon>Pleurodeles</taxon>
    </lineage>
</organism>
<reference evidence="1" key="1">
    <citation type="journal article" date="2022" name="bioRxiv">
        <title>Sequencing and chromosome-scale assembly of the giantPleurodeles waltlgenome.</title>
        <authorList>
            <person name="Brown T."/>
            <person name="Elewa A."/>
            <person name="Iarovenko S."/>
            <person name="Subramanian E."/>
            <person name="Araus A.J."/>
            <person name="Petzold A."/>
            <person name="Susuki M."/>
            <person name="Suzuki K.-i.T."/>
            <person name="Hayashi T."/>
            <person name="Toyoda A."/>
            <person name="Oliveira C."/>
            <person name="Osipova E."/>
            <person name="Leigh N.D."/>
            <person name="Simon A."/>
            <person name="Yun M.H."/>
        </authorList>
    </citation>
    <scope>NUCLEOTIDE SEQUENCE</scope>
    <source>
        <strain evidence="1">20211129_DDA</strain>
        <tissue evidence="1">Liver</tissue>
    </source>
</reference>
<evidence type="ECO:0000313" key="1">
    <source>
        <dbReference type="EMBL" id="KAJ1082301.1"/>
    </source>
</evidence>
<evidence type="ECO:0000313" key="2">
    <source>
        <dbReference type="Proteomes" id="UP001066276"/>
    </source>
</evidence>
<keyword evidence="2" id="KW-1185">Reference proteome</keyword>
<dbReference type="EMBL" id="JANPWB010000016">
    <property type="protein sequence ID" value="KAJ1082301.1"/>
    <property type="molecule type" value="Genomic_DNA"/>
</dbReference>
<sequence>MWRPPSAASIGGVGGPAAGWAAISGDGDVRIGPEHEAVSLGLLPGWPVGREACPAAAPAGLVWLQAQGTAVWAGMCAAVSH</sequence>
<gene>
    <name evidence="1" type="ORF">NDU88_002469</name>
</gene>
<accession>A0AAV7KSB0</accession>
<comment type="caution">
    <text evidence="1">The sequence shown here is derived from an EMBL/GenBank/DDBJ whole genome shotgun (WGS) entry which is preliminary data.</text>
</comment>
<dbReference type="AlphaFoldDB" id="A0AAV7KSB0"/>
<name>A0AAV7KSB0_PLEWA</name>
<proteinExistence type="predicted"/>